<evidence type="ECO:0000313" key="7">
    <source>
        <dbReference type="EMBL" id="SUD95688.1"/>
    </source>
</evidence>
<name>A0AAJ4ZHU6_9RALS</name>
<evidence type="ECO:0000256" key="4">
    <source>
        <dbReference type="ARBA" id="ARBA00022840"/>
    </source>
</evidence>
<reference evidence="7 8" key="1">
    <citation type="submission" date="2018-06" db="EMBL/GenBank/DDBJ databases">
        <authorList>
            <consortium name="Pathogen Informatics"/>
            <person name="Doyle S."/>
        </authorList>
    </citation>
    <scope>NUCLEOTIDE SEQUENCE [LARGE SCALE GENOMIC DNA]</scope>
    <source>
        <strain evidence="7 8">NCTC10894</strain>
    </source>
</reference>
<proteinExistence type="predicted"/>
<dbReference type="GO" id="GO:0005524">
    <property type="term" value="F:ATP binding"/>
    <property type="evidence" value="ECO:0007669"/>
    <property type="project" value="UniProtKB-KW"/>
</dbReference>
<feature type="domain" description="MOFRL-associated" evidence="6">
    <location>
        <begin position="24"/>
        <end position="247"/>
    </location>
</feature>
<dbReference type="Pfam" id="PF13660">
    <property type="entry name" value="DUF4147"/>
    <property type="match status" value="1"/>
</dbReference>
<dbReference type="Gene3D" id="3.40.1480.10">
    <property type="entry name" value="MOFRL domain"/>
    <property type="match status" value="1"/>
</dbReference>
<dbReference type="FunFam" id="3.40.1480.10:FF:000002">
    <property type="entry name" value="Glycerate kinase"/>
    <property type="match status" value="1"/>
</dbReference>
<dbReference type="Pfam" id="PF05161">
    <property type="entry name" value="MOFRL"/>
    <property type="match status" value="1"/>
</dbReference>
<gene>
    <name evidence="7" type="ORF">NCTC10894_00015</name>
</gene>
<keyword evidence="4" id="KW-0067">ATP-binding</keyword>
<dbReference type="FunFam" id="3.40.50.10180:FF:000001">
    <property type="entry name" value="Glycerate kinase"/>
    <property type="match status" value="1"/>
</dbReference>
<dbReference type="RefSeq" id="WP_045785248.1">
    <property type="nucleotide sequence ID" value="NZ_BAAAEC010000009.1"/>
</dbReference>
<feature type="domain" description="MOFRL" evidence="5">
    <location>
        <begin position="326"/>
        <end position="431"/>
    </location>
</feature>
<dbReference type="AlphaFoldDB" id="A0AAJ4ZHU6"/>
<dbReference type="InterPro" id="IPR037035">
    <property type="entry name" value="GK-like_C_sf"/>
</dbReference>
<dbReference type="EMBL" id="UGVE01000001">
    <property type="protein sequence ID" value="SUD95688.1"/>
    <property type="molecule type" value="Genomic_DNA"/>
</dbReference>
<evidence type="ECO:0000256" key="2">
    <source>
        <dbReference type="ARBA" id="ARBA00022741"/>
    </source>
</evidence>
<dbReference type="GO" id="GO:0005737">
    <property type="term" value="C:cytoplasm"/>
    <property type="evidence" value="ECO:0007669"/>
    <property type="project" value="TreeGrafter"/>
</dbReference>
<dbReference type="Proteomes" id="UP000255008">
    <property type="component" value="Unassembled WGS sequence"/>
</dbReference>
<evidence type="ECO:0000259" key="5">
    <source>
        <dbReference type="Pfam" id="PF05161"/>
    </source>
</evidence>
<keyword evidence="3" id="KW-0418">Kinase</keyword>
<evidence type="ECO:0000259" key="6">
    <source>
        <dbReference type="Pfam" id="PF13660"/>
    </source>
</evidence>
<sequence>MHHDQSAQAALRAALPNPSPRALLHGLFDTAVAAVSAAQCLPAFLPEPPRGRTIVIGAGKGAAAMAEAVEQHWKGELSGLVVTRYEHGRAPGTQGRIEVVEASHPVPDAAGQRAAQRMVGLLEGLTEDDLVLCLISGGGSALLAAPAEGLTLADKQSVNRALLKSGASIGEMNCVRKHLSSIKGGRLALACAPARVETLLISDIPGDDPTLIASGPTLPDATTCADALAVIDKYGIDVPEAVRRHLESGAGETPKPGDARFKGHRSHVIATAQHALEAAAAQARALGYEAHILSDSIEGEARDVAEVHAGIVRQIVARNQPFTKPCVILSGGETTVTVRGNGRGGRNAEFLLALGVALDGLPGVYAIACDTDGIDGSEDNAGAMLTPDSLARAEALGLRAKQLLDNNDGYGFFDALGDLIVTGPTRTNVNDFRAILITG</sequence>
<evidence type="ECO:0000313" key="8">
    <source>
        <dbReference type="Proteomes" id="UP000255008"/>
    </source>
</evidence>
<keyword evidence="2" id="KW-0547">Nucleotide-binding</keyword>
<dbReference type="SUPFAM" id="SSF82544">
    <property type="entry name" value="GckA/TtuD-like"/>
    <property type="match status" value="1"/>
</dbReference>
<dbReference type="InterPro" id="IPR007835">
    <property type="entry name" value="MOFRL"/>
</dbReference>
<dbReference type="InterPro" id="IPR025286">
    <property type="entry name" value="MOFRL_assoc_dom"/>
</dbReference>
<dbReference type="Gene3D" id="3.40.50.10180">
    <property type="entry name" value="Glycerate kinase, MOFRL-like N-terminal domain"/>
    <property type="match status" value="1"/>
</dbReference>
<organism evidence="7 8">
    <name type="scientific">Ralstonia mannitolilytica</name>
    <dbReference type="NCBI Taxonomy" id="105219"/>
    <lineage>
        <taxon>Bacteria</taxon>
        <taxon>Pseudomonadati</taxon>
        <taxon>Pseudomonadota</taxon>
        <taxon>Betaproteobacteria</taxon>
        <taxon>Burkholderiales</taxon>
        <taxon>Burkholderiaceae</taxon>
        <taxon>Ralstonia</taxon>
    </lineage>
</organism>
<dbReference type="PANTHER" id="PTHR12227:SF0">
    <property type="entry name" value="GLYCERATE KINASE"/>
    <property type="match status" value="1"/>
</dbReference>
<accession>A0AAJ4ZHU6</accession>
<evidence type="ECO:0000256" key="3">
    <source>
        <dbReference type="ARBA" id="ARBA00022777"/>
    </source>
</evidence>
<dbReference type="PANTHER" id="PTHR12227">
    <property type="entry name" value="GLYCERATE KINASE"/>
    <property type="match status" value="1"/>
</dbReference>
<dbReference type="GeneID" id="34790173"/>
<dbReference type="InterPro" id="IPR039760">
    <property type="entry name" value="MOFRL_protein"/>
</dbReference>
<keyword evidence="1" id="KW-0808">Transferase</keyword>
<evidence type="ECO:0000256" key="1">
    <source>
        <dbReference type="ARBA" id="ARBA00022679"/>
    </source>
</evidence>
<dbReference type="InterPro" id="IPR038614">
    <property type="entry name" value="GK_N_sf"/>
</dbReference>
<dbReference type="KEGG" id="rmn:TK49_02215"/>
<comment type="caution">
    <text evidence="7">The sequence shown here is derived from an EMBL/GenBank/DDBJ whole genome shotgun (WGS) entry which is preliminary data.</text>
</comment>
<dbReference type="GO" id="GO:0008887">
    <property type="term" value="F:glycerate kinase activity"/>
    <property type="evidence" value="ECO:0007669"/>
    <property type="project" value="InterPro"/>
</dbReference>
<protein>
    <submittedName>
        <fullName evidence="7">MOFRL family</fullName>
    </submittedName>
</protein>